<dbReference type="OrthoDB" id="7943935at2759"/>
<organism evidence="4 5">
    <name type="scientific">Musca domestica</name>
    <name type="common">House fly</name>
    <dbReference type="NCBI Taxonomy" id="7370"/>
    <lineage>
        <taxon>Eukaryota</taxon>
        <taxon>Metazoa</taxon>
        <taxon>Ecdysozoa</taxon>
        <taxon>Arthropoda</taxon>
        <taxon>Hexapoda</taxon>
        <taxon>Insecta</taxon>
        <taxon>Pterygota</taxon>
        <taxon>Neoptera</taxon>
        <taxon>Endopterygota</taxon>
        <taxon>Diptera</taxon>
        <taxon>Brachycera</taxon>
        <taxon>Muscomorpha</taxon>
        <taxon>Muscoidea</taxon>
        <taxon>Muscidae</taxon>
        <taxon>Musca</taxon>
    </lineage>
</organism>
<accession>A0A9J7D1L5</accession>
<feature type="signal peptide" evidence="2">
    <location>
        <begin position="1"/>
        <end position="35"/>
    </location>
</feature>
<dbReference type="InterPro" id="IPR008472">
    <property type="entry name" value="DUF753"/>
</dbReference>
<feature type="region of interest" description="Disordered" evidence="1">
    <location>
        <begin position="204"/>
        <end position="228"/>
    </location>
</feature>
<dbReference type="VEuPathDB" id="VectorBase:MDOA014806"/>
<feature type="chain" id="PRO_5045670519" evidence="2">
    <location>
        <begin position="36"/>
        <end position="250"/>
    </location>
</feature>
<evidence type="ECO:0000256" key="2">
    <source>
        <dbReference type="SAM" id="SignalP"/>
    </source>
</evidence>
<dbReference type="GeneID" id="101899495"/>
<feature type="domain" description="DUF753" evidence="3">
    <location>
        <begin position="119"/>
        <end position="194"/>
    </location>
</feature>
<keyword evidence="4" id="KW-1185">Reference proteome</keyword>
<proteinExistence type="predicted"/>
<reference evidence="5" key="1">
    <citation type="submission" date="2025-08" db="UniProtKB">
        <authorList>
            <consortium name="RefSeq"/>
        </authorList>
    </citation>
    <scope>IDENTIFICATION</scope>
    <source>
        <strain evidence="5">Aabys</strain>
        <tissue evidence="5">Whole body</tissue>
    </source>
</reference>
<dbReference type="Pfam" id="PF05444">
    <property type="entry name" value="DUF753"/>
    <property type="match status" value="1"/>
</dbReference>
<dbReference type="PANTHER" id="PTHR21721">
    <property type="entry name" value="GH09876P-RELATED"/>
    <property type="match status" value="1"/>
</dbReference>
<sequence>MQLALGHQTTGRFCGGNKLLVLFLFATLQIYSIAAQRSCYQCEGINCLRSTYQSVETCSNGVDICATVYDGSTIQAQGCLGNLAKHLRTKCDSDDADDLPECHKCNENLCNKWAAYVFECVQCDSSSDSKCSNNVDALQPTRCPISRTANMYCFATKDGSRVVRGCTSTLEEQRACLASDKCEMCDPSELGACNGVRADGGDGGGDGGGGNNNSTSVPPTEKPQPSAGPTIEFSIASCWVILVAYLCKLL</sequence>
<evidence type="ECO:0000313" key="4">
    <source>
        <dbReference type="Proteomes" id="UP001652621"/>
    </source>
</evidence>
<dbReference type="eggNOG" id="ENOG502T7X9">
    <property type="taxonomic scope" value="Eukaryota"/>
</dbReference>
<dbReference type="VEuPathDB" id="VectorBase:MDOMA2_005341"/>
<protein>
    <submittedName>
        <fullName evidence="5">Uncharacterized protein LOC101899495</fullName>
    </submittedName>
</protein>
<dbReference type="PANTHER" id="PTHR21721:SF26">
    <property type="entry name" value="DUF753 DOMAIN-CONTAINING PROTEIN-RELATED"/>
    <property type="match status" value="1"/>
</dbReference>
<keyword evidence="2" id="KW-0732">Signal</keyword>
<gene>
    <name evidence="5" type="primary">LOC101899495</name>
</gene>
<dbReference type="RefSeq" id="XP_005188813.2">
    <property type="nucleotide sequence ID" value="XM_005188756.4"/>
</dbReference>
<dbReference type="Proteomes" id="UP001652621">
    <property type="component" value="Unplaced"/>
</dbReference>
<evidence type="ECO:0000259" key="3">
    <source>
        <dbReference type="Pfam" id="PF05444"/>
    </source>
</evidence>
<name>A0A9J7D1L5_MUSDO</name>
<evidence type="ECO:0000313" key="5">
    <source>
        <dbReference type="RefSeq" id="XP_005188813.2"/>
    </source>
</evidence>
<evidence type="ECO:0000256" key="1">
    <source>
        <dbReference type="SAM" id="MobiDB-lite"/>
    </source>
</evidence>